<accession>A0A1Y6D1Y2</accession>
<dbReference type="PANTHER" id="PTHR43031:SF1">
    <property type="entry name" value="PYRIDINE NUCLEOTIDE-DISULPHIDE OXIDOREDUCTASE"/>
    <property type="match status" value="1"/>
</dbReference>
<dbReference type="STRING" id="1760988.SAMN02949497_4017"/>
<dbReference type="InterPro" id="IPR050229">
    <property type="entry name" value="GlpE_sulfurtransferase"/>
</dbReference>
<dbReference type="Pfam" id="PF00581">
    <property type="entry name" value="Rhodanese"/>
    <property type="match status" value="1"/>
</dbReference>
<dbReference type="OrthoDB" id="9791096at2"/>
<dbReference type="Gene3D" id="3.40.250.10">
    <property type="entry name" value="Rhodanese-like domain"/>
    <property type="match status" value="1"/>
</dbReference>
<dbReference type="RefSeq" id="WP_085215478.1">
    <property type="nucleotide sequence ID" value="NZ_FXAM01000001.1"/>
</dbReference>
<dbReference type="PROSITE" id="PS50206">
    <property type="entry name" value="RHODANESE_3"/>
    <property type="match status" value="1"/>
</dbReference>
<reference evidence="2 3" key="1">
    <citation type="submission" date="2016-12" db="EMBL/GenBank/DDBJ databases">
        <authorList>
            <person name="Song W.-J."/>
            <person name="Kurnit D.M."/>
        </authorList>
    </citation>
    <scope>NUCLEOTIDE SEQUENCE [LARGE SCALE GENOMIC DNA]</scope>
    <source>
        <strain evidence="2 3">175</strain>
    </source>
</reference>
<dbReference type="EMBL" id="FXAM01000001">
    <property type="protein sequence ID" value="SMF96611.1"/>
    <property type="molecule type" value="Genomic_DNA"/>
</dbReference>
<dbReference type="Proteomes" id="UP000192923">
    <property type="component" value="Unassembled WGS sequence"/>
</dbReference>
<protein>
    <submittedName>
        <fullName evidence="2">Rhodanese-related sulfurtransferase</fullName>
    </submittedName>
</protein>
<dbReference type="InterPro" id="IPR036873">
    <property type="entry name" value="Rhodanese-like_dom_sf"/>
</dbReference>
<proteinExistence type="predicted"/>
<dbReference type="SUPFAM" id="SSF52821">
    <property type="entry name" value="Rhodanese/Cell cycle control phosphatase"/>
    <property type="match status" value="1"/>
</dbReference>
<dbReference type="AlphaFoldDB" id="A0A1Y6D1Y2"/>
<dbReference type="GO" id="GO:0016740">
    <property type="term" value="F:transferase activity"/>
    <property type="evidence" value="ECO:0007669"/>
    <property type="project" value="UniProtKB-KW"/>
</dbReference>
<keyword evidence="3" id="KW-1185">Reference proteome</keyword>
<dbReference type="CDD" id="cd00158">
    <property type="entry name" value="RHOD"/>
    <property type="match status" value="1"/>
</dbReference>
<evidence type="ECO:0000313" key="2">
    <source>
        <dbReference type="EMBL" id="SMF96611.1"/>
    </source>
</evidence>
<organism evidence="2 3">
    <name type="scientific">Methylomagnum ishizawai</name>
    <dbReference type="NCBI Taxonomy" id="1760988"/>
    <lineage>
        <taxon>Bacteria</taxon>
        <taxon>Pseudomonadati</taxon>
        <taxon>Pseudomonadota</taxon>
        <taxon>Gammaproteobacteria</taxon>
        <taxon>Methylococcales</taxon>
        <taxon>Methylococcaceae</taxon>
        <taxon>Methylomagnum</taxon>
    </lineage>
</organism>
<dbReference type="InterPro" id="IPR001763">
    <property type="entry name" value="Rhodanese-like_dom"/>
</dbReference>
<evidence type="ECO:0000313" key="3">
    <source>
        <dbReference type="Proteomes" id="UP000192923"/>
    </source>
</evidence>
<sequence>MPLTAMDLVAQAKQHIQEVNQSEALALLGQVPVLDVREPGEYAQGCLPGAVNIPRGVLEFQIGNHPKFQGGQGAEILVYCLSGGRSALAVEALKKLGYDKAVSLAGGYKAWQEAGQPVAQPGS</sequence>
<name>A0A1Y6D1Y2_9GAMM</name>
<keyword evidence="2" id="KW-0808">Transferase</keyword>
<gene>
    <name evidence="2" type="ORF">SAMN02949497_4017</name>
</gene>
<dbReference type="SMART" id="SM00450">
    <property type="entry name" value="RHOD"/>
    <property type="match status" value="1"/>
</dbReference>
<dbReference type="PANTHER" id="PTHR43031">
    <property type="entry name" value="FAD-DEPENDENT OXIDOREDUCTASE"/>
    <property type="match status" value="1"/>
</dbReference>
<evidence type="ECO:0000259" key="1">
    <source>
        <dbReference type="PROSITE" id="PS50206"/>
    </source>
</evidence>
<feature type="domain" description="Rhodanese" evidence="1">
    <location>
        <begin position="27"/>
        <end position="120"/>
    </location>
</feature>